<dbReference type="STRING" id="525373.HMPREF0766_11118"/>
<evidence type="ECO:0000313" key="1">
    <source>
        <dbReference type="EMBL" id="EFK59002.1"/>
    </source>
</evidence>
<organism evidence="1 2">
    <name type="scientific">Sphingobacterium spiritivorum ATCC 33861</name>
    <dbReference type="NCBI Taxonomy" id="525373"/>
    <lineage>
        <taxon>Bacteria</taxon>
        <taxon>Pseudomonadati</taxon>
        <taxon>Bacteroidota</taxon>
        <taxon>Sphingobacteriia</taxon>
        <taxon>Sphingobacteriales</taxon>
        <taxon>Sphingobacteriaceae</taxon>
        <taxon>Sphingobacterium</taxon>
    </lineage>
</organism>
<comment type="caution">
    <text evidence="1">The sequence shown here is derived from an EMBL/GenBank/DDBJ whole genome shotgun (WGS) entry which is preliminary data.</text>
</comment>
<dbReference type="AlphaFoldDB" id="D7VJE9"/>
<dbReference type="HOGENOM" id="CLU_3012017_0_0_10"/>
<keyword evidence="2" id="KW-1185">Reference proteome</keyword>
<dbReference type="Proteomes" id="UP000006258">
    <property type="component" value="Unassembled WGS sequence"/>
</dbReference>
<proteinExistence type="predicted"/>
<name>D7VJE9_SPHSI</name>
<accession>D7VJE9</accession>
<evidence type="ECO:0000313" key="2">
    <source>
        <dbReference type="Proteomes" id="UP000006258"/>
    </source>
</evidence>
<gene>
    <name evidence="1" type="ORF">HMPREF0766_11118</name>
</gene>
<reference evidence="1" key="1">
    <citation type="submission" date="2010-07" db="EMBL/GenBank/DDBJ databases">
        <authorList>
            <person name="Muzny D."/>
            <person name="Qin X."/>
            <person name="Buhay C."/>
            <person name="Dugan-Rocha S."/>
            <person name="Ding Y."/>
            <person name="Chen G."/>
            <person name="Hawes A."/>
            <person name="Holder M."/>
            <person name="Jhangiani S."/>
            <person name="Johnson A."/>
            <person name="Khan Z."/>
            <person name="Li Z."/>
            <person name="Liu W."/>
            <person name="Liu X."/>
            <person name="Perez L."/>
            <person name="Shen H."/>
            <person name="Wang Q."/>
            <person name="Watt J."/>
            <person name="Xi L."/>
            <person name="Xin Y."/>
            <person name="Zhou J."/>
            <person name="Deng J."/>
            <person name="Jiang H."/>
            <person name="Liu Y."/>
            <person name="Qu J."/>
            <person name="Song X.-Z."/>
            <person name="Zhang L."/>
            <person name="Villasana D."/>
            <person name="Johnson A."/>
            <person name="Liu J."/>
            <person name="Liyanage D."/>
            <person name="Lorensuhewa L."/>
            <person name="Robinson T."/>
            <person name="Song A."/>
            <person name="Song B.-B."/>
            <person name="Dinh H."/>
            <person name="Thornton R."/>
            <person name="Coyle M."/>
            <person name="Francisco L."/>
            <person name="Jackson L."/>
            <person name="Javaid M."/>
            <person name="Korchina V."/>
            <person name="Kovar C."/>
            <person name="Mata R."/>
            <person name="Mathew T."/>
            <person name="Ngo R."/>
            <person name="Nguyen L."/>
            <person name="Nguyen N."/>
            <person name="Okwuonu G."/>
            <person name="Ongeri F."/>
            <person name="Pham C."/>
            <person name="Simmons D."/>
            <person name="Wilczek-Boney K."/>
            <person name="Hale W."/>
            <person name="Jakkamsetti A."/>
            <person name="Pham P."/>
            <person name="Ruth R."/>
            <person name="San Lucas F."/>
            <person name="Warren J."/>
            <person name="Zhang J."/>
            <person name="Zhao Z."/>
            <person name="Zhou C."/>
            <person name="Zhu D."/>
            <person name="Lee S."/>
            <person name="Bess C."/>
            <person name="Blankenburg K."/>
            <person name="Forbes L."/>
            <person name="Fu Q."/>
            <person name="Gubbala S."/>
            <person name="Hirani K."/>
            <person name="Jayaseelan J.C."/>
            <person name="Lara F."/>
            <person name="Munidasa M."/>
            <person name="Palculict T."/>
            <person name="Patil S."/>
            <person name="Pu L.-L."/>
            <person name="Saada N."/>
            <person name="Tang L."/>
            <person name="Weissenberger G."/>
            <person name="Zhu Y."/>
            <person name="Hemphill L."/>
            <person name="Shang Y."/>
            <person name="Youmans B."/>
            <person name="Ayvaz T."/>
            <person name="Ross M."/>
            <person name="Santibanez J."/>
            <person name="Aqrawi P."/>
            <person name="Gross S."/>
            <person name="Joshi V."/>
            <person name="Fowler G."/>
            <person name="Nazareth L."/>
            <person name="Reid J."/>
            <person name="Worley K."/>
            <person name="Petrosino J."/>
            <person name="Highlander S."/>
            <person name="Gibbs R."/>
        </authorList>
    </citation>
    <scope>NUCLEOTIDE SEQUENCE [LARGE SCALE GENOMIC DNA]</scope>
    <source>
        <strain evidence="1">ATCC 33861</strain>
    </source>
</reference>
<sequence length="56" mass="6605">MLGIAVHFTYVQEVYGIYSAARIKWDLIEDNADLYTNYLHGIHVVRHWEEELARAL</sequence>
<dbReference type="EMBL" id="ACHA02000004">
    <property type="protein sequence ID" value="EFK59002.1"/>
    <property type="molecule type" value="Genomic_DNA"/>
</dbReference>
<protein>
    <submittedName>
        <fullName evidence="1">Uncharacterized protein</fullName>
    </submittedName>
</protein>